<dbReference type="RefSeq" id="XP_003136762.1">
    <property type="nucleotide sequence ID" value="XM_003136714.1"/>
</dbReference>
<name>A0A1S0UBN6_LOALO</name>
<dbReference type="KEGG" id="loa:LOAG_01174"/>
<sequence length="106" mass="12145">MYAKTKEENDFCGKHRESGDKMRWTGKTPNLHLNLYSVDKSLTNSLPTTVAFIEIIQMRKSLSELQQRSFVSIPLENTSPSIINRVSYSDKPVLEYPEYASEMLLG</sequence>
<dbReference type="AlphaFoldDB" id="A0A1S0UBN6"/>
<dbReference type="CTD" id="9938546"/>
<accession>A0A1S0UBN6</accession>
<protein>
    <submittedName>
        <fullName evidence="1">Uncharacterized protein</fullName>
    </submittedName>
</protein>
<dbReference type="EMBL" id="JH712068">
    <property type="protein sequence ID" value="EFO27310.1"/>
    <property type="molecule type" value="Genomic_DNA"/>
</dbReference>
<proteinExistence type="predicted"/>
<evidence type="ECO:0000313" key="1">
    <source>
        <dbReference type="EMBL" id="EFO27310.1"/>
    </source>
</evidence>
<dbReference type="InParanoid" id="A0A1S0UBN6"/>
<organism evidence="1">
    <name type="scientific">Loa loa</name>
    <name type="common">Eye worm</name>
    <name type="synonym">Filaria loa</name>
    <dbReference type="NCBI Taxonomy" id="7209"/>
    <lineage>
        <taxon>Eukaryota</taxon>
        <taxon>Metazoa</taxon>
        <taxon>Ecdysozoa</taxon>
        <taxon>Nematoda</taxon>
        <taxon>Chromadorea</taxon>
        <taxon>Rhabditida</taxon>
        <taxon>Spirurina</taxon>
        <taxon>Spiruromorpha</taxon>
        <taxon>Filarioidea</taxon>
        <taxon>Onchocercidae</taxon>
        <taxon>Loa</taxon>
    </lineage>
</organism>
<gene>
    <name evidence="1" type="ORF">LOAG_01174</name>
</gene>
<reference evidence="1" key="1">
    <citation type="submission" date="2012-04" db="EMBL/GenBank/DDBJ databases">
        <title>The Genome Sequence of Loa loa.</title>
        <authorList>
            <consortium name="The Broad Institute Genome Sequencing Platform"/>
            <consortium name="Broad Institute Genome Sequencing Center for Infectious Disease"/>
            <person name="Nutman T.B."/>
            <person name="Fink D.L."/>
            <person name="Russ C."/>
            <person name="Young S."/>
            <person name="Zeng Q."/>
            <person name="Gargeya S."/>
            <person name="Alvarado L."/>
            <person name="Berlin A."/>
            <person name="Chapman S.B."/>
            <person name="Chen Z."/>
            <person name="Freedman E."/>
            <person name="Gellesch M."/>
            <person name="Goldberg J."/>
            <person name="Griggs A."/>
            <person name="Gujja S."/>
            <person name="Heilman E.R."/>
            <person name="Heiman D."/>
            <person name="Howarth C."/>
            <person name="Mehta T."/>
            <person name="Neiman D."/>
            <person name="Pearson M."/>
            <person name="Roberts A."/>
            <person name="Saif S."/>
            <person name="Shea T."/>
            <person name="Shenoy N."/>
            <person name="Sisk P."/>
            <person name="Stolte C."/>
            <person name="Sykes S."/>
            <person name="White J."/>
            <person name="Yandava C."/>
            <person name="Haas B."/>
            <person name="Henn M.R."/>
            <person name="Nusbaum C."/>
            <person name="Birren B."/>
        </authorList>
    </citation>
    <scope>NUCLEOTIDE SEQUENCE [LARGE SCALE GENOMIC DNA]</scope>
</reference>
<dbReference type="GeneID" id="9938546"/>